<protein>
    <submittedName>
        <fullName evidence="3">Proteasome activator Blm10 mid region domain-containing protein</fullName>
    </submittedName>
</protein>
<dbReference type="GO" id="GO:0070628">
    <property type="term" value="F:proteasome binding"/>
    <property type="evidence" value="ECO:0007669"/>
    <property type="project" value="InterPro"/>
</dbReference>
<organism evidence="2 3">
    <name type="scientific">Parascaris univalens</name>
    <name type="common">Nematode worm</name>
    <dbReference type="NCBI Taxonomy" id="6257"/>
    <lineage>
        <taxon>Eukaryota</taxon>
        <taxon>Metazoa</taxon>
        <taxon>Ecdysozoa</taxon>
        <taxon>Nematoda</taxon>
        <taxon>Chromadorea</taxon>
        <taxon>Rhabditida</taxon>
        <taxon>Spirurina</taxon>
        <taxon>Ascaridomorpha</taxon>
        <taxon>Ascaridoidea</taxon>
        <taxon>Ascarididae</taxon>
        <taxon>Parascaris</taxon>
    </lineage>
</organism>
<reference evidence="3" key="1">
    <citation type="submission" date="2022-11" db="UniProtKB">
        <authorList>
            <consortium name="WormBaseParasite"/>
        </authorList>
    </citation>
    <scope>IDENTIFICATION</scope>
</reference>
<dbReference type="GO" id="GO:0010499">
    <property type="term" value="P:proteasomal ubiquitin-independent protein catabolic process"/>
    <property type="evidence" value="ECO:0007669"/>
    <property type="project" value="TreeGrafter"/>
</dbReference>
<sequence>YCNYNTCKRQWITEFQGSSLVCNKTAVTHRTLKTSAKMSTESVEVKRAHKAREPLRRHALVLLDALVSAIDINDVVKLSLAFRIIATFFTLFPIVDCSNAPNNQQYGILNEEEKSLCALTATIPRIITKLLDRVLTLISQLATAVPKDSTTCLDSICDVSGDVGFGSEDEILVNIRIQSTFRSLLNNSSPAIVQVAC</sequence>
<dbReference type="GO" id="GO:0016504">
    <property type="term" value="F:peptidase activator activity"/>
    <property type="evidence" value="ECO:0007669"/>
    <property type="project" value="InterPro"/>
</dbReference>
<evidence type="ECO:0000259" key="1">
    <source>
        <dbReference type="Pfam" id="PF16507"/>
    </source>
</evidence>
<evidence type="ECO:0000313" key="3">
    <source>
        <dbReference type="WBParaSite" id="PgE152_g001_t08"/>
    </source>
</evidence>
<keyword evidence="2" id="KW-1185">Reference proteome</keyword>
<dbReference type="Pfam" id="PF16507">
    <property type="entry name" value="HEAT_PSME4_mid"/>
    <property type="match status" value="1"/>
</dbReference>
<dbReference type="Proteomes" id="UP000887569">
    <property type="component" value="Unplaced"/>
</dbReference>
<dbReference type="InterPro" id="IPR035309">
    <property type="entry name" value="PSME4"/>
</dbReference>
<accession>A0A915A1R8</accession>
<dbReference type="GO" id="GO:0005829">
    <property type="term" value="C:cytosol"/>
    <property type="evidence" value="ECO:0007669"/>
    <property type="project" value="TreeGrafter"/>
</dbReference>
<dbReference type="InterPro" id="IPR032430">
    <property type="entry name" value="Blm10_mid"/>
</dbReference>
<dbReference type="WBParaSite" id="PgE152_g001_t08">
    <property type="protein sequence ID" value="PgE152_g001_t08"/>
    <property type="gene ID" value="PgE152_g001"/>
</dbReference>
<proteinExistence type="predicted"/>
<name>A0A915A1R8_PARUN</name>
<dbReference type="GO" id="GO:0005634">
    <property type="term" value="C:nucleus"/>
    <property type="evidence" value="ECO:0007669"/>
    <property type="project" value="TreeGrafter"/>
</dbReference>
<dbReference type="PANTHER" id="PTHR32170:SF3">
    <property type="entry name" value="PROTEASOME ACTIVATOR COMPLEX SUBUNIT 4"/>
    <property type="match status" value="1"/>
</dbReference>
<dbReference type="AlphaFoldDB" id="A0A915A1R8"/>
<dbReference type="PANTHER" id="PTHR32170">
    <property type="entry name" value="PROTEASOME ACTIVATOR COMPLEX SUBUNIT 4"/>
    <property type="match status" value="1"/>
</dbReference>
<evidence type="ECO:0000313" key="2">
    <source>
        <dbReference type="Proteomes" id="UP000887569"/>
    </source>
</evidence>
<feature type="domain" description="Proteasome activator Blm10 middle HEAT repeats region" evidence="1">
    <location>
        <begin position="51"/>
        <end position="149"/>
    </location>
</feature>